<keyword evidence="6 10" id="KW-1133">Transmembrane helix</keyword>
<sequence>MDNEEDDPGSRIPAHKAVILGGLARFRIISTSLLIPLDVVGMRFQYSDAWCVKMFRMMVNCKGAIGPNKVVTASMLQRQALSTMRWGIYYCLYDSHKKNCTQKGWNPLWMGSYLLTNRPIVSHALQMKSSAAILDYLQERKRLRERNMMSKVTNNVRAQVSSVLQTGIEKMNLQNWPLNTLTASIIASTLLHPLDVFKVRLQLYPEMWGMSLLRNMLRCEGVRAPYTGLSASILRQTTYTTSRLGTYYCLYENHKKKYDSIPNISEKLLIGVYAGLVGAVVGCPSEIVLVRMMADGPVDPYRRYRSLFDAFSKIWRTEGVCTLWRGAFLTMARSVVISVSQIGTYSQTRNYIVEKKRTKGFLLHLYTSMLCSFVTAVATLPLDTFKTRYQVTSNGSHRDVYNKFRQESGILGLWRGFTPYYVRLTVHTLITFYLLEMLYDAHKNKKNSQISKT</sequence>
<proteinExistence type="inferred from homology"/>
<evidence type="ECO:0000256" key="3">
    <source>
        <dbReference type="ARBA" id="ARBA00022448"/>
    </source>
</evidence>
<evidence type="ECO:0000256" key="4">
    <source>
        <dbReference type="ARBA" id="ARBA00022692"/>
    </source>
</evidence>
<protein>
    <recommendedName>
        <fullName evidence="12">Mitochondrial carrier protein</fullName>
    </recommendedName>
</protein>
<feature type="repeat" description="Solcar" evidence="8">
    <location>
        <begin position="262"/>
        <end position="351"/>
    </location>
</feature>
<evidence type="ECO:0000256" key="8">
    <source>
        <dbReference type="PROSITE-ProRule" id="PRU00282"/>
    </source>
</evidence>
<dbReference type="Gene3D" id="1.50.40.10">
    <property type="entry name" value="Mitochondrial carrier domain"/>
    <property type="match status" value="1"/>
</dbReference>
<dbReference type="EMBL" id="NWSH01000043">
    <property type="protein sequence ID" value="PCG80319.1"/>
    <property type="molecule type" value="Genomic_DNA"/>
</dbReference>
<evidence type="ECO:0000256" key="1">
    <source>
        <dbReference type="ARBA" id="ARBA00004141"/>
    </source>
</evidence>
<evidence type="ECO:0000256" key="6">
    <source>
        <dbReference type="ARBA" id="ARBA00022989"/>
    </source>
</evidence>
<evidence type="ECO:0000256" key="5">
    <source>
        <dbReference type="ARBA" id="ARBA00022737"/>
    </source>
</evidence>
<feature type="transmembrane region" description="Helical" evidence="10">
    <location>
        <begin position="268"/>
        <end position="294"/>
    </location>
</feature>
<dbReference type="SUPFAM" id="SSF103506">
    <property type="entry name" value="Mitochondrial carrier"/>
    <property type="match status" value="1"/>
</dbReference>
<gene>
    <name evidence="11" type="ORF">B5V51_9308</name>
</gene>
<keyword evidence="3 9" id="KW-0813">Transport</keyword>
<name>A0A2A4K8C6_HELVI</name>
<dbReference type="STRING" id="7102.A0A2A4K8C6"/>
<feature type="repeat" description="Solcar" evidence="8">
    <location>
        <begin position="171"/>
        <end position="253"/>
    </location>
</feature>
<dbReference type="GO" id="GO:0016020">
    <property type="term" value="C:membrane"/>
    <property type="evidence" value="ECO:0007669"/>
    <property type="project" value="UniProtKB-SubCell"/>
</dbReference>
<evidence type="ECO:0008006" key="12">
    <source>
        <dbReference type="Google" id="ProtNLM"/>
    </source>
</evidence>
<dbReference type="InterPro" id="IPR018108">
    <property type="entry name" value="MCP_transmembrane"/>
</dbReference>
<comment type="subcellular location">
    <subcellularLocation>
        <location evidence="1">Membrane</location>
        <topology evidence="1">Multi-pass membrane protein</topology>
    </subcellularLocation>
</comment>
<evidence type="ECO:0000256" key="9">
    <source>
        <dbReference type="RuleBase" id="RU000488"/>
    </source>
</evidence>
<dbReference type="PANTHER" id="PTHR45618">
    <property type="entry name" value="MITOCHONDRIAL DICARBOXYLATE CARRIER-RELATED"/>
    <property type="match status" value="1"/>
</dbReference>
<dbReference type="Pfam" id="PF00153">
    <property type="entry name" value="Mito_carr"/>
    <property type="match status" value="3"/>
</dbReference>
<keyword evidence="5" id="KW-0677">Repeat</keyword>
<evidence type="ECO:0000313" key="11">
    <source>
        <dbReference type="EMBL" id="PCG80319.1"/>
    </source>
</evidence>
<dbReference type="InterPro" id="IPR023395">
    <property type="entry name" value="MCP_dom_sf"/>
</dbReference>
<feature type="repeat" description="Solcar" evidence="8">
    <location>
        <begin position="359"/>
        <end position="441"/>
    </location>
</feature>
<feature type="transmembrane region" description="Helical" evidence="10">
    <location>
        <begin position="420"/>
        <end position="439"/>
    </location>
</feature>
<keyword evidence="7 8" id="KW-0472">Membrane</keyword>
<keyword evidence="4 8" id="KW-0812">Transmembrane</keyword>
<organism evidence="11">
    <name type="scientific">Heliothis virescens</name>
    <name type="common">Tobacco budworm moth</name>
    <dbReference type="NCBI Taxonomy" id="7102"/>
    <lineage>
        <taxon>Eukaryota</taxon>
        <taxon>Metazoa</taxon>
        <taxon>Ecdysozoa</taxon>
        <taxon>Arthropoda</taxon>
        <taxon>Hexapoda</taxon>
        <taxon>Insecta</taxon>
        <taxon>Pterygota</taxon>
        <taxon>Neoptera</taxon>
        <taxon>Endopterygota</taxon>
        <taxon>Lepidoptera</taxon>
        <taxon>Glossata</taxon>
        <taxon>Ditrysia</taxon>
        <taxon>Noctuoidea</taxon>
        <taxon>Noctuidae</taxon>
        <taxon>Heliothinae</taxon>
        <taxon>Heliothis</taxon>
    </lineage>
</organism>
<evidence type="ECO:0000256" key="10">
    <source>
        <dbReference type="SAM" id="Phobius"/>
    </source>
</evidence>
<accession>A0A2A4K8C6</accession>
<feature type="transmembrane region" description="Helical" evidence="10">
    <location>
        <begin position="361"/>
        <end position="382"/>
    </location>
</feature>
<reference evidence="11" key="1">
    <citation type="submission" date="2017-09" db="EMBL/GenBank/DDBJ databases">
        <title>Contemporary evolution of a Lepidopteran species, Heliothis virescens, in response to modern agricultural practices.</title>
        <authorList>
            <person name="Fritz M.L."/>
            <person name="Deyonke A.M."/>
            <person name="Papanicolaou A."/>
            <person name="Micinski S."/>
            <person name="Westbrook J."/>
            <person name="Gould F."/>
        </authorList>
    </citation>
    <scope>NUCLEOTIDE SEQUENCE [LARGE SCALE GENOMIC DNA]</scope>
    <source>
        <strain evidence="11">HvINT-</strain>
        <tissue evidence="11">Whole body</tissue>
    </source>
</reference>
<comment type="similarity">
    <text evidence="2 9">Belongs to the mitochondrial carrier (TC 2.A.29) family.</text>
</comment>
<comment type="caution">
    <text evidence="11">The sequence shown here is derived from an EMBL/GenBank/DDBJ whole genome shotgun (WGS) entry which is preliminary data.</text>
</comment>
<dbReference type="PROSITE" id="PS50920">
    <property type="entry name" value="SOLCAR"/>
    <property type="match status" value="3"/>
</dbReference>
<evidence type="ECO:0000256" key="7">
    <source>
        <dbReference type="ARBA" id="ARBA00023136"/>
    </source>
</evidence>
<evidence type="ECO:0000256" key="2">
    <source>
        <dbReference type="ARBA" id="ARBA00006375"/>
    </source>
</evidence>
<dbReference type="InterPro" id="IPR050391">
    <property type="entry name" value="Mito_Metabolite_Transporter"/>
</dbReference>
<dbReference type="AlphaFoldDB" id="A0A2A4K8C6"/>